<evidence type="ECO:0000256" key="6">
    <source>
        <dbReference type="ARBA" id="ARBA00022449"/>
    </source>
</evidence>
<dbReference type="OrthoDB" id="9780160at2"/>
<dbReference type="GO" id="GO:0006811">
    <property type="term" value="P:monoatomic ion transport"/>
    <property type="evidence" value="ECO:0007669"/>
    <property type="project" value="UniProtKB-KW"/>
</dbReference>
<dbReference type="PANTHER" id="PTHR43298">
    <property type="entry name" value="MULTIDRUG RESISTANCE PROTEIN NORM-RELATED"/>
    <property type="match status" value="1"/>
</dbReference>
<gene>
    <name evidence="14" type="ORF">CGZ90_01775</name>
</gene>
<evidence type="ECO:0000256" key="12">
    <source>
        <dbReference type="ARBA" id="ARBA00031636"/>
    </source>
</evidence>
<feature type="transmembrane region" description="Helical" evidence="13">
    <location>
        <begin position="359"/>
        <end position="377"/>
    </location>
</feature>
<dbReference type="PIRSF" id="PIRSF006603">
    <property type="entry name" value="DinF"/>
    <property type="match status" value="1"/>
</dbReference>
<evidence type="ECO:0000256" key="2">
    <source>
        <dbReference type="ARBA" id="ARBA00004651"/>
    </source>
</evidence>
<keyword evidence="10" id="KW-0406">Ion transport</keyword>
<dbReference type="CDD" id="cd13131">
    <property type="entry name" value="MATE_NorM_like"/>
    <property type="match status" value="1"/>
</dbReference>
<dbReference type="Pfam" id="PF01554">
    <property type="entry name" value="MatE"/>
    <property type="match status" value="2"/>
</dbReference>
<feature type="transmembrane region" description="Helical" evidence="13">
    <location>
        <begin position="95"/>
        <end position="117"/>
    </location>
</feature>
<dbReference type="InterPro" id="IPR002528">
    <property type="entry name" value="MATE_fam"/>
</dbReference>
<evidence type="ECO:0000256" key="11">
    <source>
        <dbReference type="ARBA" id="ARBA00023136"/>
    </source>
</evidence>
<proteinExistence type="inferred from homology"/>
<evidence type="ECO:0000256" key="4">
    <source>
        <dbReference type="ARBA" id="ARBA00020268"/>
    </source>
</evidence>
<comment type="function">
    <text evidence="1">Multidrug efflux pump.</text>
</comment>
<sequence length="452" mass="49736">MQQTSGYSAKMKQFIKIVIPVLITQLGLYAMNFFDIAMSGRAGAEQLAGVAIGSSLWVPVFTGLNGILMALTPIVSQLTGAGRKKDVPYSVIQAFYLSVIIVIIILGAGSVLLNPILDFMKLEEDVQNVAYGYLAALSIGILPLFVYGAARSYIDALGQTRITMFITLIALPINAFLNYLFIFGKFGFPEMGGIGAGVATAITYYVICGLSLYFIYKIEPFRSYRIFSRFPKPSFSAWRTQLKIGVPIGFSIFFEVSIFAAVTLLMSRFDTVTIAAHQSALNFASFLYMLPLSISFALTIAIGFEVGAKRFMDAVQYSYIGIMIAVAFALFLSAVLLVFDSQVAGIYSDQKEVVEMTKSFLLYAVFFQLADAVGAPIQGALRGYKDVNVTFMLSFISYWVLGLPVGYYLANYTSMGAYGYWVGLISGLTAGAVILFMRMRYIQKRQFTQQNI</sequence>
<feature type="transmembrane region" description="Helical" evidence="13">
    <location>
        <begin position="162"/>
        <end position="182"/>
    </location>
</feature>
<evidence type="ECO:0000256" key="9">
    <source>
        <dbReference type="ARBA" id="ARBA00022989"/>
    </source>
</evidence>
<evidence type="ECO:0000256" key="1">
    <source>
        <dbReference type="ARBA" id="ARBA00003408"/>
    </source>
</evidence>
<dbReference type="InterPro" id="IPR050222">
    <property type="entry name" value="MATE_MdtK"/>
</dbReference>
<feature type="transmembrane region" description="Helical" evidence="13">
    <location>
        <begin position="54"/>
        <end position="75"/>
    </location>
</feature>
<comment type="subcellular location">
    <subcellularLocation>
        <location evidence="2">Cell membrane</location>
        <topology evidence="2">Multi-pass membrane protein</topology>
    </subcellularLocation>
</comment>
<keyword evidence="8 13" id="KW-0812">Transmembrane</keyword>
<keyword evidence="5" id="KW-0813">Transport</keyword>
<dbReference type="GO" id="GO:0042910">
    <property type="term" value="F:xenobiotic transmembrane transporter activity"/>
    <property type="evidence" value="ECO:0007669"/>
    <property type="project" value="InterPro"/>
</dbReference>
<dbReference type="InterPro" id="IPR048279">
    <property type="entry name" value="MdtK-like"/>
</dbReference>
<evidence type="ECO:0000256" key="8">
    <source>
        <dbReference type="ARBA" id="ARBA00022692"/>
    </source>
</evidence>
<keyword evidence="6" id="KW-0050">Antiport</keyword>
<dbReference type="GO" id="GO:0015297">
    <property type="term" value="F:antiporter activity"/>
    <property type="evidence" value="ECO:0007669"/>
    <property type="project" value="UniProtKB-KW"/>
</dbReference>
<feature type="transmembrane region" description="Helical" evidence="13">
    <location>
        <begin position="129"/>
        <end position="150"/>
    </location>
</feature>
<keyword evidence="7" id="KW-1003">Cell membrane</keyword>
<keyword evidence="11 13" id="KW-0472">Membrane</keyword>
<evidence type="ECO:0000313" key="14">
    <source>
        <dbReference type="EMBL" id="OYD58655.1"/>
    </source>
</evidence>
<feature type="transmembrane region" description="Helical" evidence="13">
    <location>
        <begin position="244"/>
        <end position="266"/>
    </location>
</feature>
<dbReference type="AlphaFoldDB" id="A0A235FCZ0"/>
<comment type="caution">
    <text evidence="14">The sequence shown here is derived from an EMBL/GenBank/DDBJ whole genome shotgun (WGS) entry which is preliminary data.</text>
</comment>
<comment type="similarity">
    <text evidence="3">Belongs to the multi antimicrobial extrusion (MATE) (TC 2.A.66.1) family.</text>
</comment>
<evidence type="ECO:0000256" key="7">
    <source>
        <dbReference type="ARBA" id="ARBA00022475"/>
    </source>
</evidence>
<feature type="transmembrane region" description="Helical" evidence="13">
    <location>
        <begin position="14"/>
        <end position="34"/>
    </location>
</feature>
<dbReference type="EMBL" id="NOII01000001">
    <property type="protein sequence ID" value="OYD58655.1"/>
    <property type="molecule type" value="Genomic_DNA"/>
</dbReference>
<evidence type="ECO:0000313" key="15">
    <source>
        <dbReference type="Proteomes" id="UP000215059"/>
    </source>
</evidence>
<feature type="transmembrane region" description="Helical" evidence="13">
    <location>
        <begin position="194"/>
        <end position="216"/>
    </location>
</feature>
<name>A0A235FCZ0_9BACL</name>
<feature type="transmembrane region" description="Helical" evidence="13">
    <location>
        <begin position="416"/>
        <end position="437"/>
    </location>
</feature>
<evidence type="ECO:0000256" key="5">
    <source>
        <dbReference type="ARBA" id="ARBA00022448"/>
    </source>
</evidence>
<evidence type="ECO:0000256" key="13">
    <source>
        <dbReference type="SAM" id="Phobius"/>
    </source>
</evidence>
<evidence type="ECO:0000256" key="10">
    <source>
        <dbReference type="ARBA" id="ARBA00023065"/>
    </source>
</evidence>
<dbReference type="NCBIfam" id="TIGR00797">
    <property type="entry name" value="matE"/>
    <property type="match status" value="1"/>
</dbReference>
<dbReference type="Proteomes" id="UP000215059">
    <property type="component" value="Unassembled WGS sequence"/>
</dbReference>
<feature type="transmembrane region" description="Helical" evidence="13">
    <location>
        <begin position="319"/>
        <end position="339"/>
    </location>
</feature>
<organism evidence="14 15">
    <name type="scientific">Fictibacillus aquaticus</name>
    <dbReference type="NCBI Taxonomy" id="2021314"/>
    <lineage>
        <taxon>Bacteria</taxon>
        <taxon>Bacillati</taxon>
        <taxon>Bacillota</taxon>
        <taxon>Bacilli</taxon>
        <taxon>Bacillales</taxon>
        <taxon>Fictibacillaceae</taxon>
        <taxon>Fictibacillus</taxon>
    </lineage>
</organism>
<dbReference type="GO" id="GO:0005886">
    <property type="term" value="C:plasma membrane"/>
    <property type="evidence" value="ECO:0007669"/>
    <property type="project" value="UniProtKB-SubCell"/>
</dbReference>
<protein>
    <recommendedName>
        <fullName evidence="4">Probable multidrug resistance protein NorM</fullName>
    </recommendedName>
    <alternativeName>
        <fullName evidence="12">Multidrug-efflux transporter</fullName>
    </alternativeName>
</protein>
<feature type="transmembrane region" description="Helical" evidence="13">
    <location>
        <begin position="389"/>
        <end position="410"/>
    </location>
</feature>
<feature type="transmembrane region" description="Helical" evidence="13">
    <location>
        <begin position="286"/>
        <end position="307"/>
    </location>
</feature>
<reference evidence="14 15" key="1">
    <citation type="submission" date="2017-07" db="EMBL/GenBank/DDBJ databases">
        <title>Fictibacillus sp. nov. GDSW-R2A3 Genome sequencing and assembly.</title>
        <authorList>
            <person name="Mayilraj S."/>
        </authorList>
    </citation>
    <scope>NUCLEOTIDE SEQUENCE [LARGE SCALE GENOMIC DNA]</scope>
    <source>
        <strain evidence="14 15">GDSW-R2A3</strain>
    </source>
</reference>
<keyword evidence="9 13" id="KW-1133">Transmembrane helix</keyword>
<dbReference type="RefSeq" id="WP_094250616.1">
    <property type="nucleotide sequence ID" value="NZ_JBHLXL010000001.1"/>
</dbReference>
<keyword evidence="15" id="KW-1185">Reference proteome</keyword>
<evidence type="ECO:0000256" key="3">
    <source>
        <dbReference type="ARBA" id="ARBA00010199"/>
    </source>
</evidence>
<accession>A0A235FCZ0</accession>
<dbReference type="PANTHER" id="PTHR43298:SF2">
    <property type="entry name" value="FMN_FAD EXPORTER YEEO-RELATED"/>
    <property type="match status" value="1"/>
</dbReference>